<evidence type="ECO:0000256" key="3">
    <source>
        <dbReference type="ARBA" id="ARBA00023235"/>
    </source>
</evidence>
<dbReference type="Pfam" id="PF00849">
    <property type="entry name" value="PseudoU_synth_2"/>
    <property type="match status" value="1"/>
</dbReference>
<dbReference type="Gene3D" id="3.30.70.1560">
    <property type="entry name" value="Alpha-L RNA-binding motif"/>
    <property type="match status" value="1"/>
</dbReference>
<feature type="region of interest" description="Disordered" evidence="4">
    <location>
        <begin position="1"/>
        <end position="21"/>
    </location>
</feature>
<dbReference type="InterPro" id="IPR018496">
    <property type="entry name" value="PsdUridine_synth_RsuA/RluB_CS"/>
</dbReference>
<keyword evidence="2" id="KW-0694">RNA-binding</keyword>
<feature type="region of interest" description="Disordered" evidence="4">
    <location>
        <begin position="242"/>
        <end position="265"/>
    </location>
</feature>
<reference evidence="6 7" key="1">
    <citation type="journal article" date="2023" name="Commun. Biol.">
        <title>Genome analysis of Parmales, the sister group of diatoms, reveals the evolutionary specialization of diatoms from phago-mixotrophs to photoautotrophs.</title>
        <authorList>
            <person name="Ban H."/>
            <person name="Sato S."/>
            <person name="Yoshikawa S."/>
            <person name="Yamada K."/>
            <person name="Nakamura Y."/>
            <person name="Ichinomiya M."/>
            <person name="Sato N."/>
            <person name="Blanc-Mathieu R."/>
            <person name="Endo H."/>
            <person name="Kuwata A."/>
            <person name="Ogata H."/>
        </authorList>
    </citation>
    <scope>NUCLEOTIDE SEQUENCE [LARGE SCALE GENOMIC DNA]</scope>
</reference>
<evidence type="ECO:0000313" key="6">
    <source>
        <dbReference type="EMBL" id="GMI25142.1"/>
    </source>
</evidence>
<dbReference type="InterPro" id="IPR042092">
    <property type="entry name" value="PsdUridine_s_RsuA/RluB/E/F_cat"/>
</dbReference>
<feature type="domain" description="Pseudouridine synthase RsuA/RluA-like" evidence="5">
    <location>
        <begin position="73"/>
        <end position="202"/>
    </location>
</feature>
<proteinExistence type="inferred from homology"/>
<evidence type="ECO:0000256" key="4">
    <source>
        <dbReference type="SAM" id="MobiDB-lite"/>
    </source>
</evidence>
<dbReference type="PROSITE" id="PS01149">
    <property type="entry name" value="PSI_RSU"/>
    <property type="match status" value="1"/>
</dbReference>
<dbReference type="Gene3D" id="3.30.70.580">
    <property type="entry name" value="Pseudouridine synthase I, catalytic domain, N-terminal subdomain"/>
    <property type="match status" value="1"/>
</dbReference>
<name>A0ABQ6MFJ2_9STRA</name>
<comment type="similarity">
    <text evidence="1">Belongs to the pseudouridine synthase RsuA family.</text>
</comment>
<dbReference type="InterPro" id="IPR020094">
    <property type="entry name" value="TruA/RsuA/RluB/E/F_N"/>
</dbReference>
<dbReference type="Proteomes" id="UP001165060">
    <property type="component" value="Unassembled WGS sequence"/>
</dbReference>
<organism evidence="6 7">
    <name type="scientific">Tetraparma gracilis</name>
    <dbReference type="NCBI Taxonomy" id="2962635"/>
    <lineage>
        <taxon>Eukaryota</taxon>
        <taxon>Sar</taxon>
        <taxon>Stramenopiles</taxon>
        <taxon>Ochrophyta</taxon>
        <taxon>Bolidophyceae</taxon>
        <taxon>Parmales</taxon>
        <taxon>Triparmaceae</taxon>
        <taxon>Tetraparma</taxon>
    </lineage>
</organism>
<dbReference type="InterPro" id="IPR020103">
    <property type="entry name" value="PsdUridine_synth_cat_dom_sf"/>
</dbReference>
<dbReference type="PANTHER" id="PTHR47683:SF4">
    <property type="entry name" value="PSEUDOURIDINE SYNTHASE"/>
    <property type="match status" value="1"/>
</dbReference>
<keyword evidence="7" id="KW-1185">Reference proteome</keyword>
<accession>A0ABQ6MFJ2</accession>
<evidence type="ECO:0000259" key="5">
    <source>
        <dbReference type="Pfam" id="PF00849"/>
    </source>
</evidence>
<evidence type="ECO:0000313" key="7">
    <source>
        <dbReference type="Proteomes" id="UP001165060"/>
    </source>
</evidence>
<dbReference type="CDD" id="cd00165">
    <property type="entry name" value="S4"/>
    <property type="match status" value="1"/>
</dbReference>
<dbReference type="InterPro" id="IPR006145">
    <property type="entry name" value="PsdUridine_synth_RsuA/RluA"/>
</dbReference>
<comment type="caution">
    <text evidence="6">The sequence shown here is derived from an EMBL/GenBank/DDBJ whole genome shotgun (WGS) entry which is preliminary data.</text>
</comment>
<gene>
    <name evidence="6" type="ORF">TeGR_g14433</name>
</gene>
<dbReference type="InterPro" id="IPR050343">
    <property type="entry name" value="RsuA_PseudoU_synthase"/>
</dbReference>
<sequence>MRLDTFVHAHLQSSPQKKGDRRLKAAQKLIRSGAVSVSSTPVLDPKYQFVPSLEPITISPSSAPLPATPPLLYIAHKPAGCVCALSDDLHPPLLSKLPPLPPGLSPVGRLDLDTTGAILLTSDGGLQSLLLFPTSRAEKVYRVTLPPARPLPPDAAERVAAGLTLPDGTGLLPASLVISSPTSCLLTLREGLFHQVKRMVAALGSEVASLHRVSFAGVDVEGLAAGEVRALTEAEVRERVVPALPADRRGRRELPEDVRKRRRGE</sequence>
<protein>
    <recommendedName>
        <fullName evidence="5">Pseudouridine synthase RsuA/RluA-like domain-containing protein</fullName>
    </recommendedName>
</protein>
<dbReference type="SUPFAM" id="SSF55120">
    <property type="entry name" value="Pseudouridine synthase"/>
    <property type="match status" value="1"/>
</dbReference>
<evidence type="ECO:0000256" key="1">
    <source>
        <dbReference type="ARBA" id="ARBA00008348"/>
    </source>
</evidence>
<keyword evidence="3" id="KW-0413">Isomerase</keyword>
<dbReference type="PANTHER" id="PTHR47683">
    <property type="entry name" value="PSEUDOURIDINE SYNTHASE FAMILY PROTEIN-RELATED"/>
    <property type="match status" value="1"/>
</dbReference>
<evidence type="ECO:0000256" key="2">
    <source>
        <dbReference type="ARBA" id="ARBA00022884"/>
    </source>
</evidence>
<dbReference type="EMBL" id="BRYB01004064">
    <property type="protein sequence ID" value="GMI25142.1"/>
    <property type="molecule type" value="Genomic_DNA"/>
</dbReference>